<feature type="signal peptide" evidence="1">
    <location>
        <begin position="1"/>
        <end position="19"/>
    </location>
</feature>
<feature type="chain" id="PRO_5029901265" evidence="1">
    <location>
        <begin position="20"/>
        <end position="122"/>
    </location>
</feature>
<protein>
    <submittedName>
        <fullName evidence="2">TNK2</fullName>
    </submittedName>
</protein>
<evidence type="ECO:0000313" key="2">
    <source>
        <dbReference type="EMBL" id="KAF6034132.1"/>
    </source>
</evidence>
<dbReference type="EMBL" id="VXIV02001146">
    <property type="protein sequence ID" value="KAF6034132.1"/>
    <property type="molecule type" value="Genomic_DNA"/>
</dbReference>
<reference evidence="2" key="1">
    <citation type="submission" date="2020-06" db="EMBL/GenBank/DDBJ databases">
        <title>Draft genome of Bugula neritina, a colonial animal packing powerful symbionts and potential medicines.</title>
        <authorList>
            <person name="Rayko M."/>
        </authorList>
    </citation>
    <scope>NUCLEOTIDE SEQUENCE [LARGE SCALE GENOMIC DNA]</scope>
    <source>
        <strain evidence="2">Kwan_BN1</strain>
    </source>
</reference>
<evidence type="ECO:0000313" key="3">
    <source>
        <dbReference type="Proteomes" id="UP000593567"/>
    </source>
</evidence>
<sequence>MNTVFALPLVLLTFVSTHTRCLLRGREVWVCPGFGVGVSRMWCGLPTPYLPVAGATEEEAYAALQSQQWDTAKAVHYLKVESLFRLGLTSREKCKEELSNVSWNIQQAASNLIDKCHIGVDV</sequence>
<dbReference type="AlphaFoldDB" id="A0A7J7K694"/>
<evidence type="ECO:0000256" key="1">
    <source>
        <dbReference type="SAM" id="SignalP"/>
    </source>
</evidence>
<proteinExistence type="predicted"/>
<organism evidence="2 3">
    <name type="scientific">Bugula neritina</name>
    <name type="common">Brown bryozoan</name>
    <name type="synonym">Sertularia neritina</name>
    <dbReference type="NCBI Taxonomy" id="10212"/>
    <lineage>
        <taxon>Eukaryota</taxon>
        <taxon>Metazoa</taxon>
        <taxon>Spiralia</taxon>
        <taxon>Lophotrochozoa</taxon>
        <taxon>Bryozoa</taxon>
        <taxon>Gymnolaemata</taxon>
        <taxon>Cheilostomatida</taxon>
        <taxon>Flustrina</taxon>
        <taxon>Buguloidea</taxon>
        <taxon>Bugulidae</taxon>
        <taxon>Bugula</taxon>
    </lineage>
</organism>
<comment type="caution">
    <text evidence="2">The sequence shown here is derived from an EMBL/GenBank/DDBJ whole genome shotgun (WGS) entry which is preliminary data.</text>
</comment>
<keyword evidence="3" id="KW-1185">Reference proteome</keyword>
<keyword evidence="1" id="KW-0732">Signal</keyword>
<accession>A0A7J7K694</accession>
<dbReference type="OrthoDB" id="635774at2759"/>
<name>A0A7J7K694_BUGNE</name>
<gene>
    <name evidence="2" type="ORF">EB796_007562</name>
</gene>
<dbReference type="Proteomes" id="UP000593567">
    <property type="component" value="Unassembled WGS sequence"/>
</dbReference>